<dbReference type="RefSeq" id="XP_021860344.1">
    <property type="nucleotide sequence ID" value="XM_022004652.2"/>
</dbReference>
<sequence>MTVFSHSSAAIVGKQIFPVNCEAEVSQRLLDSLSYGDLKSVAECTADSFFDVNFVGAVSLKLRRTEVVLRDHLPNEIVVQYEEFKTDVTPLFLAAHFGNFNLLRQLLNAGADVNQKLFRGFAITAAVREGHLEIVEVLLKAGSSQPACEQALLEASIHGRARFVEVLMGSDLIRPHVALHAFVTACGRGFTDVVDTMMKCGVDANAMDRLLLQSSKPSLHTNIDCNGLVAAVVSRQASVVRLLLQANIRTDMEVKLGAWSWDTDSGEEFRVGAGLAEPYPLTWCAVEYFEISGAILRMLLTKHSPNTPHLGRTLLQHAILCANSVAVNVLLDCGADIEFPVKTSKTLFRPLHMAARLGLPTIIRALVEAGCDINSRTNSGDTALMISAKYKREECFRILAFAGADFGLTNKLGFSVGSIASSNKWSLGFQETVLQGIRAGKIPYSSNFSNFSPLLFAAKTGDTEALKMILSQAEIDVNQCDDNGFTAVLLTALKGHVESFRLLVYAKADVKRSTKSGETVITLSEVSCTRDLFEKVLLEYALEMDNRNAEGFHALHCAARQGDLGAVRLLTSKGYDVNAPDGDGYTPLMLAAREGHAHICKLLIMLGASCEFKNSRGETALSLARKNGRKDNDAEGVILDELAQRLVLRGGCVQKHTKRGKGSPHPKMVKMVEVTGVLSWGTSSRRNVICREVEVGPSVRFCKNRRGKGDADEGGVFHVVTTKNKEVHFVCEGGCDAAKLWVRGIKLLTKEAVLGSKPNGN</sequence>
<feature type="repeat" description="ANK" evidence="3">
    <location>
        <begin position="346"/>
        <end position="378"/>
    </location>
</feature>
<evidence type="ECO:0000256" key="1">
    <source>
        <dbReference type="ARBA" id="ARBA00022737"/>
    </source>
</evidence>
<feature type="repeat" description="ANK" evidence="3">
    <location>
        <begin position="86"/>
        <end position="118"/>
    </location>
</feature>
<gene>
    <name evidence="5" type="primary">LOC110799392</name>
</gene>
<dbReference type="AlphaFoldDB" id="A0A9R0J5K8"/>
<dbReference type="GeneID" id="110799392"/>
<feature type="repeat" description="ANK" evidence="3">
    <location>
        <begin position="583"/>
        <end position="615"/>
    </location>
</feature>
<dbReference type="InterPro" id="IPR051165">
    <property type="entry name" value="Multifunctional_ANK_Repeat"/>
</dbReference>
<dbReference type="SUPFAM" id="SSF48403">
    <property type="entry name" value="Ankyrin repeat"/>
    <property type="match status" value="2"/>
</dbReference>
<organism evidence="4 5">
    <name type="scientific">Spinacia oleracea</name>
    <name type="common">Spinach</name>
    <dbReference type="NCBI Taxonomy" id="3562"/>
    <lineage>
        <taxon>Eukaryota</taxon>
        <taxon>Viridiplantae</taxon>
        <taxon>Streptophyta</taxon>
        <taxon>Embryophyta</taxon>
        <taxon>Tracheophyta</taxon>
        <taxon>Spermatophyta</taxon>
        <taxon>Magnoliopsida</taxon>
        <taxon>eudicotyledons</taxon>
        <taxon>Gunneridae</taxon>
        <taxon>Pentapetalae</taxon>
        <taxon>Caryophyllales</taxon>
        <taxon>Chenopodiaceae</taxon>
        <taxon>Chenopodioideae</taxon>
        <taxon>Anserineae</taxon>
        <taxon>Spinacia</taxon>
    </lineage>
</organism>
<dbReference type="Pfam" id="PF12796">
    <property type="entry name" value="Ank_2"/>
    <property type="match status" value="4"/>
</dbReference>
<name>A0A9R0J5K8_SPIOL</name>
<accession>A0A9R0J5K8</accession>
<dbReference type="PROSITE" id="PS50088">
    <property type="entry name" value="ANK_REPEAT"/>
    <property type="match status" value="4"/>
</dbReference>
<dbReference type="PANTHER" id="PTHR24123">
    <property type="entry name" value="ANKYRIN REPEAT-CONTAINING"/>
    <property type="match status" value="1"/>
</dbReference>
<evidence type="ECO:0000313" key="4">
    <source>
        <dbReference type="Proteomes" id="UP000813463"/>
    </source>
</evidence>
<dbReference type="PANTHER" id="PTHR24123:SF139">
    <property type="entry name" value="ANKYRIN"/>
    <property type="match status" value="1"/>
</dbReference>
<dbReference type="Gene3D" id="1.25.40.20">
    <property type="entry name" value="Ankyrin repeat-containing domain"/>
    <property type="match status" value="4"/>
</dbReference>
<feature type="repeat" description="ANK" evidence="3">
    <location>
        <begin position="550"/>
        <end position="582"/>
    </location>
</feature>
<evidence type="ECO:0000256" key="2">
    <source>
        <dbReference type="ARBA" id="ARBA00023043"/>
    </source>
</evidence>
<evidence type="ECO:0000313" key="5">
    <source>
        <dbReference type="RefSeq" id="XP_021860344.1"/>
    </source>
</evidence>
<dbReference type="InterPro" id="IPR036770">
    <property type="entry name" value="Ankyrin_rpt-contain_sf"/>
</dbReference>
<reference evidence="5" key="2">
    <citation type="submission" date="2025-08" db="UniProtKB">
        <authorList>
            <consortium name="RefSeq"/>
        </authorList>
    </citation>
    <scope>IDENTIFICATION</scope>
    <source>
        <tissue evidence="5">Leaf</tissue>
    </source>
</reference>
<dbReference type="KEGG" id="soe:110799392"/>
<proteinExistence type="predicted"/>
<keyword evidence="4" id="KW-1185">Reference proteome</keyword>
<keyword evidence="2 3" id="KW-0040">ANK repeat</keyword>
<reference evidence="4" key="1">
    <citation type="journal article" date="2021" name="Nat. Commun.">
        <title>Genomic analyses provide insights into spinach domestication and the genetic basis of agronomic traits.</title>
        <authorList>
            <person name="Cai X."/>
            <person name="Sun X."/>
            <person name="Xu C."/>
            <person name="Sun H."/>
            <person name="Wang X."/>
            <person name="Ge C."/>
            <person name="Zhang Z."/>
            <person name="Wang Q."/>
            <person name="Fei Z."/>
            <person name="Jiao C."/>
            <person name="Wang Q."/>
        </authorList>
    </citation>
    <scope>NUCLEOTIDE SEQUENCE [LARGE SCALE GENOMIC DNA]</scope>
    <source>
        <strain evidence="4">cv. Varoflay</strain>
    </source>
</reference>
<protein>
    <submittedName>
        <fullName evidence="5">Uncharacterized protein</fullName>
    </submittedName>
</protein>
<keyword evidence="1" id="KW-0677">Repeat</keyword>
<dbReference type="PROSITE" id="PS50297">
    <property type="entry name" value="ANK_REP_REGION"/>
    <property type="match status" value="4"/>
</dbReference>
<evidence type="ECO:0000256" key="3">
    <source>
        <dbReference type="PROSITE-ProRule" id="PRU00023"/>
    </source>
</evidence>
<dbReference type="Proteomes" id="UP000813463">
    <property type="component" value="Chromosome 6"/>
</dbReference>
<dbReference type="SMART" id="SM00248">
    <property type="entry name" value="ANK"/>
    <property type="match status" value="11"/>
</dbReference>
<dbReference type="InterPro" id="IPR002110">
    <property type="entry name" value="Ankyrin_rpt"/>
</dbReference>
<dbReference type="OrthoDB" id="194358at2759"/>